<keyword evidence="6 8" id="KW-0472">Membrane</keyword>
<dbReference type="PROSITE" id="PS00221">
    <property type="entry name" value="MIP"/>
    <property type="match status" value="1"/>
</dbReference>
<dbReference type="PANTHER" id="PTHR43829">
    <property type="entry name" value="AQUAPORIN OR AQUAGLYCEROPORIN RELATED"/>
    <property type="match status" value="1"/>
</dbReference>
<evidence type="ECO:0000256" key="1">
    <source>
        <dbReference type="ARBA" id="ARBA00004141"/>
    </source>
</evidence>
<evidence type="ECO:0000313" key="10">
    <source>
        <dbReference type="Proteomes" id="UP000256388"/>
    </source>
</evidence>
<accession>A0A347ZWS5</accession>
<keyword evidence="3 7" id="KW-0813">Transport</keyword>
<organism evidence="9 10">
    <name type="scientific">Pelolinea submarina</name>
    <dbReference type="NCBI Taxonomy" id="913107"/>
    <lineage>
        <taxon>Bacteria</taxon>
        <taxon>Bacillati</taxon>
        <taxon>Chloroflexota</taxon>
        <taxon>Anaerolineae</taxon>
        <taxon>Anaerolineales</taxon>
        <taxon>Anaerolineaceae</taxon>
        <taxon>Pelolinea</taxon>
    </lineage>
</organism>
<dbReference type="AlphaFoldDB" id="A0A347ZWS5"/>
<evidence type="ECO:0000256" key="2">
    <source>
        <dbReference type="ARBA" id="ARBA00006175"/>
    </source>
</evidence>
<keyword evidence="4 7" id="KW-0812">Transmembrane</keyword>
<comment type="subcellular location">
    <subcellularLocation>
        <location evidence="1">Membrane</location>
        <topology evidence="1">Multi-pass membrane protein</topology>
    </subcellularLocation>
</comment>
<evidence type="ECO:0000256" key="6">
    <source>
        <dbReference type="ARBA" id="ARBA00023136"/>
    </source>
</evidence>
<evidence type="ECO:0000313" key="9">
    <source>
        <dbReference type="EMBL" id="REG05499.1"/>
    </source>
</evidence>
<dbReference type="InterPro" id="IPR000425">
    <property type="entry name" value="MIP"/>
</dbReference>
<feature type="transmembrane region" description="Helical" evidence="8">
    <location>
        <begin position="48"/>
        <end position="68"/>
    </location>
</feature>
<keyword evidence="10" id="KW-1185">Reference proteome</keyword>
<dbReference type="SUPFAM" id="SSF81338">
    <property type="entry name" value="Aquaporin-like"/>
    <property type="match status" value="1"/>
</dbReference>
<feature type="transmembrane region" description="Helical" evidence="8">
    <location>
        <begin position="231"/>
        <end position="255"/>
    </location>
</feature>
<feature type="transmembrane region" description="Helical" evidence="8">
    <location>
        <begin position="89"/>
        <end position="111"/>
    </location>
</feature>
<dbReference type="GO" id="GO:0005886">
    <property type="term" value="C:plasma membrane"/>
    <property type="evidence" value="ECO:0007669"/>
    <property type="project" value="TreeGrafter"/>
</dbReference>
<gene>
    <name evidence="9" type="ORF">DFR64_2903</name>
</gene>
<feature type="transmembrane region" description="Helical" evidence="8">
    <location>
        <begin position="183"/>
        <end position="205"/>
    </location>
</feature>
<keyword evidence="5 8" id="KW-1133">Transmembrane helix</keyword>
<dbReference type="RefSeq" id="WP_198418371.1">
    <property type="nucleotide sequence ID" value="NZ_AP018437.1"/>
</dbReference>
<comment type="caution">
    <text evidence="9">The sequence shown here is derived from an EMBL/GenBank/DDBJ whole genome shotgun (WGS) entry which is preliminary data.</text>
</comment>
<dbReference type="PANTHER" id="PTHR43829:SF9">
    <property type="entry name" value="AQUAPORIN-9"/>
    <property type="match status" value="1"/>
</dbReference>
<dbReference type="GO" id="GO:0015254">
    <property type="term" value="F:glycerol channel activity"/>
    <property type="evidence" value="ECO:0007669"/>
    <property type="project" value="TreeGrafter"/>
</dbReference>
<dbReference type="EMBL" id="QUMS01000005">
    <property type="protein sequence ID" value="REG05499.1"/>
    <property type="molecule type" value="Genomic_DNA"/>
</dbReference>
<protein>
    <submittedName>
        <fullName evidence="9">Glycerol uptake facilitator protein</fullName>
    </submittedName>
</protein>
<reference evidence="9 10" key="1">
    <citation type="submission" date="2018-08" db="EMBL/GenBank/DDBJ databases">
        <title>Genomic Encyclopedia of Type Strains, Phase IV (KMG-IV): sequencing the most valuable type-strain genomes for metagenomic binning, comparative biology and taxonomic classification.</title>
        <authorList>
            <person name="Goeker M."/>
        </authorList>
    </citation>
    <scope>NUCLEOTIDE SEQUENCE [LARGE SCALE GENOMIC DNA]</scope>
    <source>
        <strain evidence="9 10">DSM 23923</strain>
    </source>
</reference>
<evidence type="ECO:0000256" key="3">
    <source>
        <dbReference type="ARBA" id="ARBA00022448"/>
    </source>
</evidence>
<sequence length="264" mass="27369">MKAKGLMSEFWGEVFGTFVLVLLGDGVVANVGLAPRLAAPAYNWNTIAIGWCFAVVVAVYISGGVSGAHLNPAVTFAMAFKRGFAWKKVLPFIVAQMLGAFLGAGAVYLIYRDGLVAAGMPNVWSTGPGSIFETSFWGGTGAAAAGSYSLVTACVAEFFGTMVLLWGILASGDMKNMGLKDNLGALLVGFTVLAVGLSLGGPSGYSINPARDLGPRLFGALVGTTGLFNGIYWLLPPVLIPCIAGPIGVALYDMFISKNLPDKG</sequence>
<dbReference type="InterPro" id="IPR050363">
    <property type="entry name" value="MIP/Aquaporin"/>
</dbReference>
<dbReference type="Proteomes" id="UP000256388">
    <property type="component" value="Unassembled WGS sequence"/>
</dbReference>
<evidence type="ECO:0000256" key="8">
    <source>
        <dbReference type="SAM" id="Phobius"/>
    </source>
</evidence>
<evidence type="ECO:0000256" key="4">
    <source>
        <dbReference type="ARBA" id="ARBA00022692"/>
    </source>
</evidence>
<evidence type="ECO:0000256" key="7">
    <source>
        <dbReference type="RuleBase" id="RU000477"/>
    </source>
</evidence>
<dbReference type="InterPro" id="IPR022357">
    <property type="entry name" value="MIP_CS"/>
</dbReference>
<dbReference type="InterPro" id="IPR023271">
    <property type="entry name" value="Aquaporin-like"/>
</dbReference>
<dbReference type="Gene3D" id="1.20.1080.10">
    <property type="entry name" value="Glycerol uptake facilitator protein"/>
    <property type="match status" value="1"/>
</dbReference>
<dbReference type="PRINTS" id="PR00783">
    <property type="entry name" value="MINTRINSICP"/>
</dbReference>
<feature type="transmembrane region" description="Helical" evidence="8">
    <location>
        <begin position="148"/>
        <end position="171"/>
    </location>
</feature>
<name>A0A347ZWS5_9CHLR</name>
<proteinExistence type="inferred from homology"/>
<dbReference type="Pfam" id="PF00230">
    <property type="entry name" value="MIP"/>
    <property type="match status" value="1"/>
</dbReference>
<evidence type="ECO:0000256" key="5">
    <source>
        <dbReference type="ARBA" id="ARBA00022989"/>
    </source>
</evidence>
<comment type="similarity">
    <text evidence="2 7">Belongs to the MIP/aquaporin (TC 1.A.8) family.</text>
</comment>